<dbReference type="GO" id="GO:0003824">
    <property type="term" value="F:catalytic activity"/>
    <property type="evidence" value="ECO:0007669"/>
    <property type="project" value="InterPro"/>
</dbReference>
<protein>
    <recommendedName>
        <fullName evidence="1">AB hydrolase-1 domain-containing protein</fullName>
    </recommendedName>
</protein>
<dbReference type="InterPro" id="IPR000073">
    <property type="entry name" value="AB_hydrolase_1"/>
</dbReference>
<dbReference type="InterPro" id="IPR029058">
    <property type="entry name" value="AB_hydrolase_fold"/>
</dbReference>
<organism evidence="2">
    <name type="scientific">marine sediment metagenome</name>
    <dbReference type="NCBI Taxonomy" id="412755"/>
    <lineage>
        <taxon>unclassified sequences</taxon>
        <taxon>metagenomes</taxon>
        <taxon>ecological metagenomes</taxon>
    </lineage>
</organism>
<dbReference type="EMBL" id="LAZR01019816">
    <property type="protein sequence ID" value="KKL91123.1"/>
    <property type="molecule type" value="Genomic_DNA"/>
</dbReference>
<accession>A0A0F9FXR0</accession>
<dbReference type="SUPFAM" id="SSF53474">
    <property type="entry name" value="alpha/beta-Hydrolases"/>
    <property type="match status" value="1"/>
</dbReference>
<reference evidence="2" key="1">
    <citation type="journal article" date="2015" name="Nature">
        <title>Complex archaea that bridge the gap between prokaryotes and eukaryotes.</title>
        <authorList>
            <person name="Spang A."/>
            <person name="Saw J.H."/>
            <person name="Jorgensen S.L."/>
            <person name="Zaremba-Niedzwiedzka K."/>
            <person name="Martijn J."/>
            <person name="Lind A.E."/>
            <person name="van Eijk R."/>
            <person name="Schleper C."/>
            <person name="Guy L."/>
            <person name="Ettema T.J."/>
        </authorList>
    </citation>
    <scope>NUCLEOTIDE SEQUENCE</scope>
</reference>
<dbReference type="PRINTS" id="PR00412">
    <property type="entry name" value="EPOXHYDRLASE"/>
</dbReference>
<dbReference type="PANTHER" id="PTHR43433:SF5">
    <property type="entry name" value="AB HYDROLASE-1 DOMAIN-CONTAINING PROTEIN"/>
    <property type="match status" value="1"/>
</dbReference>
<comment type="caution">
    <text evidence="2">The sequence shown here is derived from an EMBL/GenBank/DDBJ whole genome shotgun (WGS) entry which is preliminary data.</text>
</comment>
<proteinExistence type="predicted"/>
<evidence type="ECO:0000313" key="2">
    <source>
        <dbReference type="EMBL" id="KKL91123.1"/>
    </source>
</evidence>
<dbReference type="AlphaFoldDB" id="A0A0F9FXR0"/>
<dbReference type="Pfam" id="PF00561">
    <property type="entry name" value="Abhydrolase_1"/>
    <property type="match status" value="1"/>
</dbReference>
<dbReference type="InterPro" id="IPR050471">
    <property type="entry name" value="AB_hydrolase"/>
</dbReference>
<evidence type="ECO:0000259" key="1">
    <source>
        <dbReference type="Pfam" id="PF00561"/>
    </source>
</evidence>
<feature type="domain" description="AB hydrolase-1" evidence="1">
    <location>
        <begin position="21"/>
        <end position="265"/>
    </location>
</feature>
<sequence length="288" mass="32955">MPFFERDNVKIYYEDVGKGEPIIANHGLSENTIYWSESGVTEKLTEKYRMISMDMRAHGRTVVEGEPYGYDADTMATDFDALADHLGIDKFHILTHATGGMVGVRYAMTRSERLISLMLIDTGSATMPDYYIKNPPPTPSEEEIKTYREWARTASLDDIIQASRKNPGEFLFKMAEHPDSDRMWDIWKEVMRVQDREALAQFRSVFYTDPDHRVESLRQIKCPTLILIGEFDIVFLSASEIMAKEIPDNRHVVMPGCGHMTNIENTEGFLEEVFGFLDCVKETGTANR</sequence>
<dbReference type="Gene3D" id="3.40.50.1820">
    <property type="entry name" value="alpha/beta hydrolase"/>
    <property type="match status" value="1"/>
</dbReference>
<dbReference type="InterPro" id="IPR000639">
    <property type="entry name" value="Epox_hydrolase-like"/>
</dbReference>
<name>A0A0F9FXR0_9ZZZZ</name>
<dbReference type="PANTHER" id="PTHR43433">
    <property type="entry name" value="HYDROLASE, ALPHA/BETA FOLD FAMILY PROTEIN"/>
    <property type="match status" value="1"/>
</dbReference>
<gene>
    <name evidence="2" type="ORF">LCGC14_1897850</name>
</gene>